<sequence length="138" mass="16000">MSRLREAKDFQVYNGHCTLTSFHYQTCGPQIFTIPLSHCRICRGYGSQRVRGNITRRCLLARSSHPSLPFRSSNIRKDAHKQEVHIRFPVISLNGVERSITNESVHHCNVEDTAGLRQERSKQEDLRFPHLNIQCRCL</sequence>
<dbReference type="AlphaFoldDB" id="A0AA35JTG4"/>
<reference evidence="1" key="1">
    <citation type="submission" date="2022-12" db="EMBL/GenBank/DDBJ databases">
        <authorList>
            <person name="Alioto T."/>
            <person name="Alioto T."/>
            <person name="Gomez Garrido J."/>
        </authorList>
    </citation>
    <scope>NUCLEOTIDE SEQUENCE</scope>
</reference>
<keyword evidence="2" id="KW-1185">Reference proteome</keyword>
<protein>
    <submittedName>
        <fullName evidence="1">Uncharacterized protein</fullName>
    </submittedName>
</protein>
<accession>A0AA35JTG4</accession>
<evidence type="ECO:0000313" key="2">
    <source>
        <dbReference type="Proteomes" id="UP001178461"/>
    </source>
</evidence>
<evidence type="ECO:0000313" key="1">
    <source>
        <dbReference type="EMBL" id="CAI5765435.1"/>
    </source>
</evidence>
<gene>
    <name evidence="1" type="ORF">PODLI_1B012046</name>
</gene>
<dbReference type="EMBL" id="OX395127">
    <property type="protein sequence ID" value="CAI5765435.1"/>
    <property type="molecule type" value="Genomic_DNA"/>
</dbReference>
<dbReference type="Proteomes" id="UP001178461">
    <property type="component" value="Chromosome 2"/>
</dbReference>
<proteinExistence type="predicted"/>
<organism evidence="1 2">
    <name type="scientific">Podarcis lilfordi</name>
    <name type="common">Lilford's wall lizard</name>
    <dbReference type="NCBI Taxonomy" id="74358"/>
    <lineage>
        <taxon>Eukaryota</taxon>
        <taxon>Metazoa</taxon>
        <taxon>Chordata</taxon>
        <taxon>Craniata</taxon>
        <taxon>Vertebrata</taxon>
        <taxon>Euteleostomi</taxon>
        <taxon>Lepidosauria</taxon>
        <taxon>Squamata</taxon>
        <taxon>Bifurcata</taxon>
        <taxon>Unidentata</taxon>
        <taxon>Episquamata</taxon>
        <taxon>Laterata</taxon>
        <taxon>Lacertibaenia</taxon>
        <taxon>Lacertidae</taxon>
        <taxon>Podarcis</taxon>
    </lineage>
</organism>
<name>A0AA35JTG4_9SAUR</name>